<name>A0A1B7TI42_9ASCO</name>
<keyword evidence="3" id="KW-0597">Phosphoprotein</keyword>
<dbReference type="Gene3D" id="3.30.70.3490">
    <property type="match status" value="1"/>
</dbReference>
<dbReference type="PANTHER" id="PTHR10972">
    <property type="entry name" value="OXYSTEROL-BINDING PROTEIN-RELATED"/>
    <property type="match status" value="1"/>
</dbReference>
<feature type="compositionally biased region" description="Basic and acidic residues" evidence="8">
    <location>
        <begin position="12"/>
        <end position="25"/>
    </location>
</feature>
<dbReference type="PANTHER" id="PTHR10972:SF205">
    <property type="entry name" value="OXYSTEROL-BINDING PROTEIN 1"/>
    <property type="match status" value="1"/>
</dbReference>
<dbReference type="InterPro" id="IPR002110">
    <property type="entry name" value="Ankyrin_rpt"/>
</dbReference>
<feature type="coiled-coil region" evidence="7">
    <location>
        <begin position="1346"/>
        <end position="1375"/>
    </location>
</feature>
<dbReference type="GO" id="GO:0120009">
    <property type="term" value="P:intermembrane lipid transfer"/>
    <property type="evidence" value="ECO:0007669"/>
    <property type="project" value="UniProtKB-ARBA"/>
</dbReference>
<dbReference type="Gene3D" id="2.40.160.120">
    <property type="match status" value="1"/>
</dbReference>
<dbReference type="GO" id="GO:0006897">
    <property type="term" value="P:endocytosis"/>
    <property type="evidence" value="ECO:0007669"/>
    <property type="project" value="TreeGrafter"/>
</dbReference>
<evidence type="ECO:0000256" key="1">
    <source>
        <dbReference type="ARBA" id="ARBA00008842"/>
    </source>
</evidence>
<dbReference type="PROSITE" id="PS50003">
    <property type="entry name" value="PH_DOMAIN"/>
    <property type="match status" value="1"/>
</dbReference>
<reference evidence="11" key="1">
    <citation type="journal article" date="2016" name="Proc. Natl. Acad. Sci. U.S.A.">
        <title>Comparative genomics of biotechnologically important yeasts.</title>
        <authorList>
            <person name="Riley R."/>
            <person name="Haridas S."/>
            <person name="Wolfe K.H."/>
            <person name="Lopes M.R."/>
            <person name="Hittinger C.T."/>
            <person name="Goeker M."/>
            <person name="Salamov A.A."/>
            <person name="Wisecaver J.H."/>
            <person name="Long T.M."/>
            <person name="Calvey C.H."/>
            <person name="Aerts A.L."/>
            <person name="Barry K.W."/>
            <person name="Choi C."/>
            <person name="Clum A."/>
            <person name="Coughlan A.Y."/>
            <person name="Deshpande S."/>
            <person name="Douglass A.P."/>
            <person name="Hanson S.J."/>
            <person name="Klenk H.-P."/>
            <person name="LaButti K.M."/>
            <person name="Lapidus A."/>
            <person name="Lindquist E.A."/>
            <person name="Lipzen A.M."/>
            <person name="Meier-Kolthoff J.P."/>
            <person name="Ohm R.A."/>
            <person name="Otillar R.P."/>
            <person name="Pangilinan J.L."/>
            <person name="Peng Y."/>
            <person name="Rokas A."/>
            <person name="Rosa C.A."/>
            <person name="Scheuner C."/>
            <person name="Sibirny A.A."/>
            <person name="Slot J.C."/>
            <person name="Stielow J.B."/>
            <person name="Sun H."/>
            <person name="Kurtzman C.P."/>
            <person name="Blackwell M."/>
            <person name="Grigoriev I.V."/>
            <person name="Jeffries T.W."/>
        </authorList>
    </citation>
    <scope>NUCLEOTIDE SEQUENCE [LARGE SCALE GENOMIC DNA]</scope>
    <source>
        <strain evidence="11">NRRL Y-1626</strain>
    </source>
</reference>
<evidence type="ECO:0000256" key="7">
    <source>
        <dbReference type="SAM" id="Coils"/>
    </source>
</evidence>
<dbReference type="InterPro" id="IPR000648">
    <property type="entry name" value="Oxysterol-bd"/>
</dbReference>
<keyword evidence="5" id="KW-0446">Lipid-binding</keyword>
<evidence type="ECO:0000256" key="6">
    <source>
        <dbReference type="PROSITE-ProRule" id="PRU00023"/>
    </source>
</evidence>
<feature type="compositionally biased region" description="Polar residues" evidence="8">
    <location>
        <begin position="338"/>
        <end position="353"/>
    </location>
</feature>
<comment type="caution">
    <text evidence="10">The sequence shown here is derived from an EMBL/GenBank/DDBJ whole genome shotgun (WGS) entry which is preliminary data.</text>
</comment>
<dbReference type="GO" id="GO:0032934">
    <property type="term" value="F:sterol binding"/>
    <property type="evidence" value="ECO:0007669"/>
    <property type="project" value="TreeGrafter"/>
</dbReference>
<keyword evidence="11" id="KW-1185">Reference proteome</keyword>
<feature type="compositionally biased region" description="Basic and acidic residues" evidence="8">
    <location>
        <begin position="883"/>
        <end position="896"/>
    </location>
</feature>
<accession>A0A1B7TI42</accession>
<comment type="similarity">
    <text evidence="1">Belongs to the OSBP family.</text>
</comment>
<dbReference type="InterPro" id="IPR036770">
    <property type="entry name" value="Ankyrin_rpt-contain_sf"/>
</dbReference>
<proteinExistence type="inferred from homology"/>
<dbReference type="Gene3D" id="2.30.29.30">
    <property type="entry name" value="Pleckstrin-homology domain (PH domain)/Phosphotyrosine-binding domain (PTB)"/>
    <property type="match status" value="1"/>
</dbReference>
<dbReference type="OrthoDB" id="1854502at2759"/>
<dbReference type="Pfam" id="PF01237">
    <property type="entry name" value="Oxysterol_BP"/>
    <property type="match status" value="1"/>
</dbReference>
<dbReference type="InterPro" id="IPR037239">
    <property type="entry name" value="OSBP_sf"/>
</dbReference>
<gene>
    <name evidence="10" type="ORF">HANVADRAFT_55110</name>
</gene>
<evidence type="ECO:0000313" key="10">
    <source>
        <dbReference type="EMBL" id="OBA28348.1"/>
    </source>
</evidence>
<evidence type="ECO:0000256" key="2">
    <source>
        <dbReference type="ARBA" id="ARBA00022448"/>
    </source>
</evidence>
<dbReference type="GO" id="GO:0034727">
    <property type="term" value="P:piecemeal microautophagy of the nucleus"/>
    <property type="evidence" value="ECO:0007669"/>
    <property type="project" value="TreeGrafter"/>
</dbReference>
<sequence>MPSIDIEAAGRSVDESELKVNKQEDSSPPSSPSSNHSIKMNKALIKLKLLNLLKDLNRNDKENIDTIFEKKLLPFIDDILDQIEKSKSYEIMIILKLLLNFSIQMNNSLALVNKIIKYFIIEKKNEHLVLDINQQDQQGNTPLHLASYLNRFDVCNLLLTEYKTIINDTMSNNNNLQPLELTNNFKLYTLMVNLRNDYIKEIANELRLAFNNRDFEHLNDVLIENARNKELLDLNGIDPSTGDTVLIEFIKKGDIVMCDWILKIGQADPFARNDIGKLPKDYIQELIQFGLIKSTKSTTNNNSITTNQAIGKELLKILDNAAKNQTIINLIQPSLNDSKPNQNLEATDKNGSSVKEHKKAPSSSSSMTIPQEIVEPPIMQGYLKKWTNFATGYKLRYFILNPKEGKLSYFKNKRDLWNCRGSLDLRFCYVYLNCSEGLKFEITTQLNNINNTSSAGNMSTNESSDILSNKLPHEKESSFIGSSDNGMLQSAINSNTITWHLKGNHPVETNKWVWCIQGAIRYCKDKDVEINNLSHDNSDNNNNNNNNGVGIISNNGTVNSSSNNNSRKASIVSRKTSLNKNNKAEPPAFNSSDEAYSDSIVGNTTIDSITTSNISELALKQTRQKQIELPSFKKRNGGNFHGNQLHSNATNPISSDDERDSGERGSYDDEKEEEEEDDDYSEEEISDFEDELNDKVLIKIQKNWIQLDNSVVLELNNLIDLFKNMDATESNLTILETLNSLKSSQEKMNTQHYKMINKNEKIINKLNKILKLWIQSVKELEFELISKDDKIEKLQKELRTLKKQQLANNNNESSTTSVSKVKSETSENLDSKRQSSNVADNGKIKKIVDTSDKNEIETNSETTTANNLLQQEKKNIHTVKIVTGEEKNKQAEEEKLYSSSSSDDDEFFDFDDFEDTNTIITQKQTSTSKDSESKEGDGKMVLLPKDTVDLKVDEELKKEASELIDKYNNETTTDRAKINKNVVNLYNNSELKRFLQILLDESFEGYEEGPRLKLKLDADERPKISLWSVLKSMIGKDMTRMSLPVTFNEPTSLLQRVVEDMEYVEILDKASTFYQSSTLRLLYTAIFSVSPYASTQERIAKPFNPLLGETYEFVEPWKNYRCICEQVSHHPPIGAIYMDSPTWEYYGESNVDGNFNGRCFDFKHLGKWFIKLKYGLNDETDLYSFKKPNNQVIGILTGNPQVDNYGEMVLQNHTTGDKCVINFKARGWRSNHAYELKGEVFNRKNEKEWVFGGHWNSEIFAKRCTTATSAKEDQDLINSANIKNTEVKVDGSKFLVWKANKRPKSPFNLTQFAIQLNALPPHLKPHLPRTDTRLRPDQTCMEDGLYDKASSEKHRVEEKQRAARKERAAKNLKWEPVWFKKDKHPVTKDEYWRYTNEYWERRKTGKWDDKCPDIF</sequence>
<evidence type="ECO:0000256" key="8">
    <source>
        <dbReference type="SAM" id="MobiDB-lite"/>
    </source>
</evidence>
<evidence type="ECO:0000256" key="4">
    <source>
        <dbReference type="ARBA" id="ARBA00023055"/>
    </source>
</evidence>
<dbReference type="PROSITE" id="PS50297">
    <property type="entry name" value="ANK_REP_REGION"/>
    <property type="match status" value="1"/>
</dbReference>
<dbReference type="SUPFAM" id="SSF144000">
    <property type="entry name" value="Oxysterol-binding protein-like"/>
    <property type="match status" value="1"/>
</dbReference>
<keyword evidence="2" id="KW-0813">Transport</keyword>
<dbReference type="PROSITE" id="PS50088">
    <property type="entry name" value="ANK_REPEAT"/>
    <property type="match status" value="1"/>
</dbReference>
<feature type="repeat" description="ANK" evidence="6">
    <location>
        <begin position="138"/>
        <end position="159"/>
    </location>
</feature>
<feature type="compositionally biased region" description="Basic and acidic residues" evidence="8">
    <location>
        <begin position="821"/>
        <end position="833"/>
    </location>
</feature>
<dbReference type="Gene3D" id="1.25.40.20">
    <property type="entry name" value="Ankyrin repeat-containing domain"/>
    <property type="match status" value="1"/>
</dbReference>
<feature type="compositionally biased region" description="Polar residues" evidence="8">
    <location>
        <begin position="919"/>
        <end position="928"/>
    </location>
</feature>
<dbReference type="InterPro" id="IPR011993">
    <property type="entry name" value="PH-like_dom_sf"/>
</dbReference>
<dbReference type="GO" id="GO:0030011">
    <property type="term" value="P:maintenance of cell polarity"/>
    <property type="evidence" value="ECO:0007669"/>
    <property type="project" value="TreeGrafter"/>
</dbReference>
<evidence type="ECO:0000259" key="9">
    <source>
        <dbReference type="PROSITE" id="PS50003"/>
    </source>
</evidence>
<dbReference type="Pfam" id="PF00169">
    <property type="entry name" value="PH"/>
    <property type="match status" value="1"/>
</dbReference>
<dbReference type="SUPFAM" id="SSF50729">
    <property type="entry name" value="PH domain-like"/>
    <property type="match status" value="1"/>
</dbReference>
<dbReference type="SMART" id="SM00248">
    <property type="entry name" value="ANK"/>
    <property type="match status" value="2"/>
</dbReference>
<keyword evidence="6" id="KW-0040">ANK repeat</keyword>
<feature type="domain" description="PH" evidence="9">
    <location>
        <begin position="376"/>
        <end position="521"/>
    </location>
</feature>
<dbReference type="Proteomes" id="UP000092321">
    <property type="component" value="Unassembled WGS sequence"/>
</dbReference>
<feature type="compositionally biased region" description="Low complexity" evidence="8">
    <location>
        <begin position="534"/>
        <end position="570"/>
    </location>
</feature>
<evidence type="ECO:0000256" key="3">
    <source>
        <dbReference type="ARBA" id="ARBA00022553"/>
    </source>
</evidence>
<protein>
    <recommendedName>
        <fullName evidence="9">PH domain-containing protein</fullName>
    </recommendedName>
</protein>
<dbReference type="InterPro" id="IPR001849">
    <property type="entry name" value="PH_domain"/>
</dbReference>
<dbReference type="SUPFAM" id="SSF48403">
    <property type="entry name" value="Ankyrin repeat"/>
    <property type="match status" value="1"/>
</dbReference>
<dbReference type="GO" id="GO:0005886">
    <property type="term" value="C:plasma membrane"/>
    <property type="evidence" value="ECO:0007669"/>
    <property type="project" value="TreeGrafter"/>
</dbReference>
<keyword evidence="4" id="KW-0445">Lipid transport</keyword>
<feature type="compositionally biased region" description="Low complexity" evidence="8">
    <location>
        <begin position="808"/>
        <end position="820"/>
    </location>
</feature>
<dbReference type="SMART" id="SM00233">
    <property type="entry name" value="PH"/>
    <property type="match status" value="1"/>
</dbReference>
<feature type="compositionally biased region" description="Acidic residues" evidence="8">
    <location>
        <begin position="669"/>
        <end position="686"/>
    </location>
</feature>
<dbReference type="GO" id="GO:0097038">
    <property type="term" value="C:perinuclear endoplasmic reticulum"/>
    <property type="evidence" value="ECO:0007669"/>
    <property type="project" value="TreeGrafter"/>
</dbReference>
<organism evidence="10 11">
    <name type="scientific">Hanseniaspora valbyensis NRRL Y-1626</name>
    <dbReference type="NCBI Taxonomy" id="766949"/>
    <lineage>
        <taxon>Eukaryota</taxon>
        <taxon>Fungi</taxon>
        <taxon>Dikarya</taxon>
        <taxon>Ascomycota</taxon>
        <taxon>Saccharomycotina</taxon>
        <taxon>Saccharomycetes</taxon>
        <taxon>Saccharomycodales</taxon>
        <taxon>Saccharomycodaceae</taxon>
        <taxon>Hanseniaspora</taxon>
    </lineage>
</organism>
<keyword evidence="7" id="KW-0175">Coiled coil</keyword>
<feature type="region of interest" description="Disordered" evidence="8">
    <location>
        <begin position="1"/>
        <end position="37"/>
    </location>
</feature>
<feature type="region of interest" description="Disordered" evidence="8">
    <location>
        <begin position="632"/>
        <end position="686"/>
    </location>
</feature>
<dbReference type="GO" id="GO:0006887">
    <property type="term" value="P:exocytosis"/>
    <property type="evidence" value="ECO:0007669"/>
    <property type="project" value="TreeGrafter"/>
</dbReference>
<feature type="region of interest" description="Disordered" evidence="8">
    <location>
        <begin position="338"/>
        <end position="371"/>
    </location>
</feature>
<feature type="compositionally biased region" description="Polar residues" evidence="8">
    <location>
        <begin position="641"/>
        <end position="654"/>
    </location>
</feature>
<feature type="region of interest" description="Disordered" evidence="8">
    <location>
        <begin position="805"/>
        <end position="846"/>
    </location>
</feature>
<feature type="region of interest" description="Disordered" evidence="8">
    <location>
        <begin position="883"/>
        <end position="903"/>
    </location>
</feature>
<dbReference type="Pfam" id="PF00023">
    <property type="entry name" value="Ank"/>
    <property type="match status" value="1"/>
</dbReference>
<feature type="region of interest" description="Disordered" evidence="8">
    <location>
        <begin position="534"/>
        <end position="596"/>
    </location>
</feature>
<dbReference type="GO" id="GO:0005829">
    <property type="term" value="C:cytosol"/>
    <property type="evidence" value="ECO:0007669"/>
    <property type="project" value="TreeGrafter"/>
</dbReference>
<dbReference type="EMBL" id="LXPE01000004">
    <property type="protein sequence ID" value="OBA28348.1"/>
    <property type="molecule type" value="Genomic_DNA"/>
</dbReference>
<dbReference type="GO" id="GO:0005635">
    <property type="term" value="C:nuclear envelope"/>
    <property type="evidence" value="ECO:0007669"/>
    <property type="project" value="TreeGrafter"/>
</dbReference>
<evidence type="ECO:0000313" key="11">
    <source>
        <dbReference type="Proteomes" id="UP000092321"/>
    </source>
</evidence>
<dbReference type="FunFam" id="2.40.160.120:FF:000001">
    <property type="entry name" value="Oxysterol-binding protein"/>
    <property type="match status" value="1"/>
</dbReference>
<evidence type="ECO:0000256" key="5">
    <source>
        <dbReference type="ARBA" id="ARBA00023121"/>
    </source>
</evidence>
<feature type="region of interest" description="Disordered" evidence="8">
    <location>
        <begin position="919"/>
        <end position="938"/>
    </location>
</feature>
<feature type="compositionally biased region" description="Basic and acidic residues" evidence="8">
    <location>
        <begin position="929"/>
        <end position="938"/>
    </location>
</feature>